<dbReference type="FunFam" id="1.10.8.60:FF:000029">
    <property type="entry name" value="Replication-associated recombination protein A"/>
    <property type="match status" value="1"/>
</dbReference>
<evidence type="ECO:0000256" key="6">
    <source>
        <dbReference type="ARBA" id="ARBA00022840"/>
    </source>
</evidence>
<dbReference type="FunFam" id="1.20.272.10:FF:000001">
    <property type="entry name" value="Putative AAA family ATPase"/>
    <property type="match status" value="1"/>
</dbReference>
<dbReference type="Pfam" id="PF16193">
    <property type="entry name" value="AAA_assoc_2"/>
    <property type="match status" value="1"/>
</dbReference>
<comment type="similarity">
    <text evidence="2">Belongs to the AAA ATPase family. RarA/MGS1/WRNIP1 subfamily.</text>
</comment>
<dbReference type="SUPFAM" id="SSF52540">
    <property type="entry name" value="P-loop containing nucleoside triphosphate hydrolases"/>
    <property type="match status" value="1"/>
</dbReference>
<evidence type="ECO:0000256" key="3">
    <source>
        <dbReference type="ARBA" id="ARBA00020776"/>
    </source>
</evidence>
<dbReference type="FunFam" id="3.40.50.300:FF:000137">
    <property type="entry name" value="Replication-associated recombination protein A"/>
    <property type="match status" value="1"/>
</dbReference>
<name>A0A0C1QYK6_9CLOT</name>
<dbReference type="Gene3D" id="1.10.3710.10">
    <property type="entry name" value="DNA polymerase III clamp loader subunits, C-terminal domain"/>
    <property type="match status" value="1"/>
</dbReference>
<evidence type="ECO:0000256" key="2">
    <source>
        <dbReference type="ARBA" id="ARBA00008959"/>
    </source>
</evidence>
<evidence type="ECO:0000256" key="4">
    <source>
        <dbReference type="ARBA" id="ARBA00022705"/>
    </source>
</evidence>
<dbReference type="InterPro" id="IPR003959">
    <property type="entry name" value="ATPase_AAA_core"/>
</dbReference>
<evidence type="ECO:0000313" key="10">
    <source>
        <dbReference type="Proteomes" id="UP000031366"/>
    </source>
</evidence>
<dbReference type="RefSeq" id="WP_186269533.1">
    <property type="nucleotide sequence ID" value="NZ_AYSO01000017.1"/>
</dbReference>
<dbReference type="GO" id="GO:0000731">
    <property type="term" value="P:DNA synthesis involved in DNA repair"/>
    <property type="evidence" value="ECO:0007669"/>
    <property type="project" value="TreeGrafter"/>
</dbReference>
<organism evidence="9 10">
    <name type="scientific">Clostridium argentinense CDC 2741</name>
    <dbReference type="NCBI Taxonomy" id="1418104"/>
    <lineage>
        <taxon>Bacteria</taxon>
        <taxon>Bacillati</taxon>
        <taxon>Bacillota</taxon>
        <taxon>Clostridia</taxon>
        <taxon>Eubacteriales</taxon>
        <taxon>Clostridiaceae</taxon>
        <taxon>Clostridium</taxon>
    </lineage>
</organism>
<gene>
    <name evidence="9" type="ORF">U732_1630</name>
</gene>
<dbReference type="Proteomes" id="UP000031366">
    <property type="component" value="Unassembled WGS sequence"/>
</dbReference>
<feature type="domain" description="AAA+ ATPase" evidence="8">
    <location>
        <begin position="55"/>
        <end position="171"/>
    </location>
</feature>
<evidence type="ECO:0000256" key="5">
    <source>
        <dbReference type="ARBA" id="ARBA00022741"/>
    </source>
</evidence>
<dbReference type="CDD" id="cd18139">
    <property type="entry name" value="HLD_clamp_RarA"/>
    <property type="match status" value="1"/>
</dbReference>
<keyword evidence="6" id="KW-0067">ATP-binding</keyword>
<keyword evidence="7" id="KW-0175">Coiled coil</keyword>
<dbReference type="InterPro" id="IPR003593">
    <property type="entry name" value="AAA+_ATPase"/>
</dbReference>
<dbReference type="Pfam" id="PF12002">
    <property type="entry name" value="MgsA_C"/>
    <property type="match status" value="1"/>
</dbReference>
<comment type="function">
    <text evidence="1">DNA-dependent ATPase that plays important roles in cellular responses to stalled DNA replication processes.</text>
</comment>
<dbReference type="GO" id="GO:0017116">
    <property type="term" value="F:single-stranded DNA helicase activity"/>
    <property type="evidence" value="ECO:0007669"/>
    <property type="project" value="TreeGrafter"/>
</dbReference>
<proteinExistence type="inferred from homology"/>
<dbReference type="InterPro" id="IPR051314">
    <property type="entry name" value="AAA_ATPase_RarA/MGS1/WRNIP1"/>
</dbReference>
<dbReference type="InterPro" id="IPR008921">
    <property type="entry name" value="DNA_pol3_clamp-load_cplx_C"/>
</dbReference>
<dbReference type="CDD" id="cd00009">
    <property type="entry name" value="AAA"/>
    <property type="match status" value="1"/>
</dbReference>
<dbReference type="Gene3D" id="1.20.272.10">
    <property type="match status" value="1"/>
</dbReference>
<evidence type="ECO:0000256" key="7">
    <source>
        <dbReference type="SAM" id="Coils"/>
    </source>
</evidence>
<accession>A0A0C1QYK6</accession>
<evidence type="ECO:0000259" key="8">
    <source>
        <dbReference type="SMART" id="SM00382"/>
    </source>
</evidence>
<dbReference type="InterPro" id="IPR021886">
    <property type="entry name" value="MgsA_C"/>
</dbReference>
<dbReference type="GO" id="GO:0003677">
    <property type="term" value="F:DNA binding"/>
    <property type="evidence" value="ECO:0007669"/>
    <property type="project" value="InterPro"/>
</dbReference>
<dbReference type="SMART" id="SM00382">
    <property type="entry name" value="AAA"/>
    <property type="match status" value="1"/>
</dbReference>
<evidence type="ECO:0000256" key="1">
    <source>
        <dbReference type="ARBA" id="ARBA00002393"/>
    </source>
</evidence>
<dbReference type="Pfam" id="PF00004">
    <property type="entry name" value="AAA"/>
    <property type="match status" value="1"/>
</dbReference>
<dbReference type="GO" id="GO:0005524">
    <property type="term" value="F:ATP binding"/>
    <property type="evidence" value="ECO:0007669"/>
    <property type="project" value="UniProtKB-KW"/>
</dbReference>
<dbReference type="SUPFAM" id="SSF48019">
    <property type="entry name" value="post-AAA+ oligomerization domain-like"/>
    <property type="match status" value="1"/>
</dbReference>
<comment type="caution">
    <text evidence="9">The sequence shown here is derived from an EMBL/GenBank/DDBJ whole genome shotgun (WGS) entry which is preliminary data.</text>
</comment>
<keyword evidence="4" id="KW-0235">DNA replication</keyword>
<keyword evidence="10" id="KW-1185">Reference proteome</keyword>
<evidence type="ECO:0000313" key="9">
    <source>
        <dbReference type="EMBL" id="KIE46127.1"/>
    </source>
</evidence>
<dbReference type="Gene3D" id="1.10.8.60">
    <property type="match status" value="1"/>
</dbReference>
<dbReference type="FunFam" id="1.10.3710.10:FF:000003">
    <property type="entry name" value="ATPase, AAA family protein"/>
    <property type="match status" value="1"/>
</dbReference>
<dbReference type="InterPro" id="IPR032423">
    <property type="entry name" value="AAA_assoc_2"/>
</dbReference>
<dbReference type="GO" id="GO:0008047">
    <property type="term" value="F:enzyme activator activity"/>
    <property type="evidence" value="ECO:0007669"/>
    <property type="project" value="TreeGrafter"/>
</dbReference>
<protein>
    <recommendedName>
        <fullName evidence="3">Replication-associated recombination protein A</fullName>
    </recommendedName>
</protein>
<dbReference type="GO" id="GO:0016887">
    <property type="term" value="F:ATP hydrolysis activity"/>
    <property type="evidence" value="ECO:0007669"/>
    <property type="project" value="InterPro"/>
</dbReference>
<dbReference type="PANTHER" id="PTHR13779:SF7">
    <property type="entry name" value="ATPASE WRNIP1"/>
    <property type="match status" value="1"/>
</dbReference>
<dbReference type="STRING" id="29341.RSJ17_11030"/>
<dbReference type="PANTHER" id="PTHR13779">
    <property type="entry name" value="WERNER HELICASE-INTERACTING PROTEIN 1 FAMILY MEMBER"/>
    <property type="match status" value="1"/>
</dbReference>
<dbReference type="AlphaFoldDB" id="A0A0C1QYK6"/>
<dbReference type="InterPro" id="IPR027417">
    <property type="entry name" value="P-loop_NTPase"/>
</dbReference>
<reference evidence="9 10" key="1">
    <citation type="journal article" date="2015" name="Infect. Genet. Evol.">
        <title>Genomic sequences of six botulinum neurotoxin-producing strains representing three clostridial species illustrate the mobility and diversity of botulinum neurotoxin genes.</title>
        <authorList>
            <person name="Smith T.J."/>
            <person name="Hill K.K."/>
            <person name="Xie G."/>
            <person name="Foley B.T."/>
            <person name="Williamson C.H."/>
            <person name="Foster J.T."/>
            <person name="Johnson S.L."/>
            <person name="Chertkov O."/>
            <person name="Teshima H."/>
            <person name="Gibbons H.S."/>
            <person name="Johnsky L.A."/>
            <person name="Karavis M.A."/>
            <person name="Smith L.A."/>
        </authorList>
    </citation>
    <scope>NUCLEOTIDE SEQUENCE [LARGE SCALE GENOMIC DNA]</scope>
    <source>
        <strain evidence="9 10">CDC 2741</strain>
    </source>
</reference>
<dbReference type="EMBL" id="AYSO01000017">
    <property type="protein sequence ID" value="KIE46127.1"/>
    <property type="molecule type" value="Genomic_DNA"/>
</dbReference>
<keyword evidence="5" id="KW-0547">Nucleotide-binding</keyword>
<dbReference type="GO" id="GO:0006261">
    <property type="term" value="P:DNA-templated DNA replication"/>
    <property type="evidence" value="ECO:0007669"/>
    <property type="project" value="TreeGrafter"/>
</dbReference>
<feature type="coiled-coil region" evidence="7">
    <location>
        <begin position="87"/>
        <end position="114"/>
    </location>
</feature>
<sequence length="450" mass="50778">MTFENISLFDMDNRNNDSSAPLAERMKPKTLGEYIGQEHILAPGKLLYRAIQSDRLTSLILYGPPGTGKTSLATVIASSTKANFKSINAVTSNLKELREIIDFALDDLKMYNKKTILFIDEIHRFNKSQQDALLPHVEKGIVILIGATTENPFFEVNKALLSRSMVFQLKTLNEKHIEKLILRALEDKDNGYGSIKINLTKKAMEFLCITSNGDGRRALNALELAVLTTNKNSDGIINIDLDIIEECIQRKHITYDKNSDNHYDIISAFIKSMRGSDPDAAVHYLARMLYAGEDIEFIARRILIAASEDVGNADPYALLVAKAAMDSVKVIGMPEARIILSQAVTYVASAPKSNAAYLAINEALKDVEYGEIGEVPLALREKGYSGAERLYNNSDKYLYPHDYNNHYVKQQYLPDKIKDRKYYRPTQMGYESKLKERLIRLKSIENIQHK</sequence>
<dbReference type="Gene3D" id="3.40.50.300">
    <property type="entry name" value="P-loop containing nucleotide triphosphate hydrolases"/>
    <property type="match status" value="1"/>
</dbReference>